<evidence type="ECO:0000313" key="1">
    <source>
        <dbReference type="EMBL" id="MBS6940751.1"/>
    </source>
</evidence>
<reference evidence="1" key="1">
    <citation type="submission" date="2021-02" db="EMBL/GenBank/DDBJ databases">
        <title>Infant gut strain persistence is associated with maternal origin, phylogeny, and functional potential including surface adhesion and iron acquisition.</title>
        <authorList>
            <person name="Lou Y.C."/>
        </authorList>
    </citation>
    <scope>NUCLEOTIDE SEQUENCE</scope>
    <source>
        <strain evidence="1">L2_039_000G1_dasL2_039_000G1_concoct_11</strain>
    </source>
</reference>
<dbReference type="EMBL" id="JAGZSV010000062">
    <property type="protein sequence ID" value="MBS6940751.1"/>
    <property type="molecule type" value="Genomic_DNA"/>
</dbReference>
<sequence>MAGMRTRREHGALLYGGSKGRVAAYGGAGGGAGCSLSRGTVVSDTSVQGGRLTASILMDGDEEPGVYAVDFAMSAGQRVAVLMFGAQSLVLPIASLILQQAGDASAGMIQDAKTDLEASIDEKGEAIRGEAVKESVAAANGEVKKGIEAFSQTVAATYTTKDEARSFATSSDLAQTERDITATFTKSLNEKGKTFVGKPAPPYALGDVRVEPAEGRCYVCTTARASGSYRDSDWTEHDAFVSAFVRQDYEGVTVGKAESQWKARLSTRGTFDVLDASDAVVTQMGTDSDGAYLTTAKSALTLRSQRGNAVVTVGNGVVNLSSEYGVAAGLSVRRSNAIPYAGTVLKGMLPGATCLYASSSGTTGTVALRNSVGLFWRIDVHFDDGTGRVSVTSVVGPPSGGSGVGVITDGTKASIGRSVGNVSANGVYVSGEVITLAGSTITRGGGRQASIVGSSANVGGADHYIKAVVGWIA</sequence>
<evidence type="ECO:0000313" key="2">
    <source>
        <dbReference type="Proteomes" id="UP000727506"/>
    </source>
</evidence>
<accession>A0A943UTT0</accession>
<dbReference type="Proteomes" id="UP000727506">
    <property type="component" value="Unassembled WGS sequence"/>
</dbReference>
<protein>
    <submittedName>
        <fullName evidence="1">Uncharacterized protein</fullName>
    </submittedName>
</protein>
<dbReference type="PROSITE" id="PS51257">
    <property type="entry name" value="PROKAR_LIPOPROTEIN"/>
    <property type="match status" value="1"/>
</dbReference>
<proteinExistence type="predicted"/>
<name>A0A943UTT0_9ACTN</name>
<organism evidence="1 2">
    <name type="scientific">Slackia piriformis</name>
    <dbReference type="NCBI Taxonomy" id="626934"/>
    <lineage>
        <taxon>Bacteria</taxon>
        <taxon>Bacillati</taxon>
        <taxon>Actinomycetota</taxon>
        <taxon>Coriobacteriia</taxon>
        <taxon>Eggerthellales</taxon>
        <taxon>Eggerthellaceae</taxon>
        <taxon>Slackia</taxon>
    </lineage>
</organism>
<comment type="caution">
    <text evidence="1">The sequence shown here is derived from an EMBL/GenBank/DDBJ whole genome shotgun (WGS) entry which is preliminary data.</text>
</comment>
<dbReference type="AlphaFoldDB" id="A0A943UTT0"/>
<gene>
    <name evidence="1" type="ORF">KH142_04585</name>
</gene>